<dbReference type="InterPro" id="IPR000742">
    <property type="entry name" value="EGF"/>
</dbReference>
<evidence type="ECO:0000256" key="3">
    <source>
        <dbReference type="ARBA" id="ARBA00022536"/>
    </source>
</evidence>
<sequence length="318" mass="35451">MSPKKFIVFVRICVLCSVLLPMTQTILFHNKLRKSDDKSVDQTKINERIAFTKNGGTEVLQRSECKCQNGKCVSQGNQQVCVCDLGFGKIDSSTCEDCKCGKGFNCTFDVGIFSKSKKCVCSKGFVEKDGVCKECDCGDNGECDLSRAGEKICKCKDGYFDSNGKCEDCKCGLSNTTCELIGNIKICSCPKGYRDSRGVCKDIDECMFETICPPHTKCINTPGSYECACEEGYELKSNLSDTRVDGCQDINECLLKETCPFPSTQYTRCRDDKSSWNTVNIVFGVMLGAFLMIFLTAGFYKYRMTLRRRREGLIVNAF</sequence>
<dbReference type="SUPFAM" id="SSF57184">
    <property type="entry name" value="Growth factor receptor domain"/>
    <property type="match status" value="1"/>
</dbReference>
<dbReference type="InterPro" id="IPR000152">
    <property type="entry name" value="EGF-type_Asp/Asn_hydroxyl_site"/>
</dbReference>
<dbReference type="InterPro" id="IPR001881">
    <property type="entry name" value="EGF-like_Ca-bd_dom"/>
</dbReference>
<evidence type="ECO:0000256" key="5">
    <source>
        <dbReference type="ARBA" id="ARBA00022737"/>
    </source>
</evidence>
<accession>A0A8X6YCB3</accession>
<keyword evidence="7" id="KW-0325">Glycoprotein</keyword>
<dbReference type="SMART" id="SM00179">
    <property type="entry name" value="EGF_CA"/>
    <property type="match status" value="1"/>
</dbReference>
<organism evidence="11 12">
    <name type="scientific">Trichonephila inaurata madagascariensis</name>
    <dbReference type="NCBI Taxonomy" id="2747483"/>
    <lineage>
        <taxon>Eukaryota</taxon>
        <taxon>Metazoa</taxon>
        <taxon>Ecdysozoa</taxon>
        <taxon>Arthropoda</taxon>
        <taxon>Chelicerata</taxon>
        <taxon>Arachnida</taxon>
        <taxon>Araneae</taxon>
        <taxon>Araneomorphae</taxon>
        <taxon>Entelegynae</taxon>
        <taxon>Araneoidea</taxon>
        <taxon>Nephilidae</taxon>
        <taxon>Trichonephila</taxon>
        <taxon>Trichonephila inaurata</taxon>
    </lineage>
</organism>
<evidence type="ECO:0000256" key="6">
    <source>
        <dbReference type="ARBA" id="ARBA00023157"/>
    </source>
</evidence>
<dbReference type="GO" id="GO:0005509">
    <property type="term" value="F:calcium ion binding"/>
    <property type="evidence" value="ECO:0007669"/>
    <property type="project" value="InterPro"/>
</dbReference>
<dbReference type="PANTHER" id="PTHR24039">
    <property type="entry name" value="FIBRILLIN-RELATED"/>
    <property type="match status" value="1"/>
</dbReference>
<evidence type="ECO:0000256" key="2">
    <source>
        <dbReference type="ARBA" id="ARBA00022525"/>
    </source>
</evidence>
<gene>
    <name evidence="11" type="primary">LTBP2</name>
    <name evidence="11" type="ORF">TNIN_18621</name>
</gene>
<evidence type="ECO:0000256" key="9">
    <source>
        <dbReference type="SAM" id="Phobius"/>
    </source>
</evidence>
<feature type="transmembrane region" description="Helical" evidence="9">
    <location>
        <begin position="279"/>
        <end position="300"/>
    </location>
</feature>
<keyword evidence="12" id="KW-1185">Reference proteome</keyword>
<dbReference type="PROSITE" id="PS50026">
    <property type="entry name" value="EGF_3"/>
    <property type="match status" value="1"/>
</dbReference>
<keyword evidence="9" id="KW-0472">Membrane</keyword>
<protein>
    <submittedName>
        <fullName evidence="11">Latent-transforming growth factor beta-binding protein 2</fullName>
    </submittedName>
</protein>
<dbReference type="SUPFAM" id="SSF57196">
    <property type="entry name" value="EGF/Laminin"/>
    <property type="match status" value="1"/>
</dbReference>
<keyword evidence="9" id="KW-1133">Transmembrane helix</keyword>
<dbReference type="Gene3D" id="2.10.25.10">
    <property type="entry name" value="Laminin"/>
    <property type="match status" value="1"/>
</dbReference>
<name>A0A8X6YCB3_9ARAC</name>
<reference evidence="11" key="1">
    <citation type="submission" date="2020-08" db="EMBL/GenBank/DDBJ databases">
        <title>Multicomponent nature underlies the extraordinary mechanical properties of spider dragline silk.</title>
        <authorList>
            <person name="Kono N."/>
            <person name="Nakamura H."/>
            <person name="Mori M."/>
            <person name="Yoshida Y."/>
            <person name="Ohtoshi R."/>
            <person name="Malay A.D."/>
            <person name="Moran D.A.P."/>
            <person name="Tomita M."/>
            <person name="Numata K."/>
            <person name="Arakawa K."/>
        </authorList>
    </citation>
    <scope>NUCLEOTIDE SEQUENCE</scope>
</reference>
<dbReference type="CDD" id="cd00054">
    <property type="entry name" value="EGF_CA"/>
    <property type="match status" value="1"/>
</dbReference>
<evidence type="ECO:0000256" key="7">
    <source>
        <dbReference type="ARBA" id="ARBA00023180"/>
    </source>
</evidence>
<evidence type="ECO:0000256" key="4">
    <source>
        <dbReference type="ARBA" id="ARBA00022729"/>
    </source>
</evidence>
<dbReference type="EMBL" id="BMAV01017729">
    <property type="protein sequence ID" value="GFY69653.1"/>
    <property type="molecule type" value="Genomic_DNA"/>
</dbReference>
<keyword evidence="2" id="KW-0964">Secreted</keyword>
<dbReference type="Proteomes" id="UP000886998">
    <property type="component" value="Unassembled WGS sequence"/>
</dbReference>
<comment type="caution">
    <text evidence="8">Lacks conserved residue(s) required for the propagation of feature annotation.</text>
</comment>
<evidence type="ECO:0000256" key="1">
    <source>
        <dbReference type="ARBA" id="ARBA00004613"/>
    </source>
</evidence>
<feature type="domain" description="EGF-like" evidence="10">
    <location>
        <begin position="202"/>
        <end position="239"/>
    </location>
</feature>
<dbReference type="AlphaFoldDB" id="A0A8X6YCB3"/>
<dbReference type="PROSITE" id="PS00010">
    <property type="entry name" value="ASX_HYDROXYL"/>
    <property type="match status" value="1"/>
</dbReference>
<keyword evidence="6" id="KW-1015">Disulfide bond</keyword>
<evidence type="ECO:0000313" key="11">
    <source>
        <dbReference type="EMBL" id="GFY69653.1"/>
    </source>
</evidence>
<evidence type="ECO:0000313" key="12">
    <source>
        <dbReference type="Proteomes" id="UP000886998"/>
    </source>
</evidence>
<keyword evidence="4" id="KW-0732">Signal</keyword>
<dbReference type="InterPro" id="IPR009030">
    <property type="entry name" value="Growth_fac_rcpt_cys_sf"/>
</dbReference>
<dbReference type="GO" id="GO:0005576">
    <property type="term" value="C:extracellular region"/>
    <property type="evidence" value="ECO:0007669"/>
    <property type="project" value="UniProtKB-SubCell"/>
</dbReference>
<comment type="caution">
    <text evidence="11">The sequence shown here is derived from an EMBL/GenBank/DDBJ whole genome shotgun (WGS) entry which is preliminary data.</text>
</comment>
<dbReference type="Gene3D" id="2.90.20.10">
    <property type="entry name" value="Plasmodium vivax P25 domain"/>
    <property type="match status" value="1"/>
</dbReference>
<evidence type="ECO:0000256" key="8">
    <source>
        <dbReference type="PROSITE-ProRule" id="PRU00076"/>
    </source>
</evidence>
<comment type="subcellular location">
    <subcellularLocation>
        <location evidence="1">Secreted</location>
    </subcellularLocation>
</comment>
<keyword evidence="3 8" id="KW-0245">EGF-like domain</keyword>
<dbReference type="InterPro" id="IPR018097">
    <property type="entry name" value="EGF_Ca-bd_CS"/>
</dbReference>
<proteinExistence type="predicted"/>
<evidence type="ECO:0000259" key="10">
    <source>
        <dbReference type="PROSITE" id="PS50026"/>
    </source>
</evidence>
<dbReference type="FunFam" id="2.10.25.10:FF:000014">
    <property type="entry name" value="Latent-transforming growth factor beta-binding protein 3"/>
    <property type="match status" value="1"/>
</dbReference>
<dbReference type="PROSITE" id="PS01187">
    <property type="entry name" value="EGF_CA"/>
    <property type="match status" value="1"/>
</dbReference>
<dbReference type="SMART" id="SM00181">
    <property type="entry name" value="EGF"/>
    <property type="match status" value="3"/>
</dbReference>
<keyword evidence="5" id="KW-0677">Repeat</keyword>
<keyword evidence="9" id="KW-0812">Transmembrane</keyword>
<dbReference type="OrthoDB" id="6425090at2759"/>
<dbReference type="InterPro" id="IPR049883">
    <property type="entry name" value="NOTCH1_EGF-like"/>
</dbReference>
<dbReference type="Pfam" id="PF07645">
    <property type="entry name" value="EGF_CA"/>
    <property type="match status" value="1"/>
</dbReference>